<name>A0A072NPT8_SCHAZ</name>
<organism evidence="1 2">
    <name type="scientific">Schinkia azotoformans MEV2011</name>
    <dbReference type="NCBI Taxonomy" id="1348973"/>
    <lineage>
        <taxon>Bacteria</taxon>
        <taxon>Bacillati</taxon>
        <taxon>Bacillota</taxon>
        <taxon>Bacilli</taxon>
        <taxon>Bacillales</taxon>
        <taxon>Bacillaceae</taxon>
        <taxon>Calidifontibacillus/Schinkia group</taxon>
        <taxon>Schinkia</taxon>
    </lineage>
</organism>
<sequence>MKFPKNVILESVVERKNHPTYGLEFVQELGNDDAGYDEMVVVIFKYQDKYYSVEIQHLHGDNNYDHWGDEVDCPEVIRKEAVTYYWEEVKKELVMA</sequence>
<proteinExistence type="predicted"/>
<comment type="caution">
    <text evidence="1">The sequence shown here is derived from an EMBL/GenBank/DDBJ whole genome shotgun (WGS) entry which is preliminary data.</text>
</comment>
<dbReference type="AlphaFoldDB" id="A0A072NPT8"/>
<dbReference type="PATRIC" id="fig|1348973.3.peg.1710"/>
<dbReference type="EMBL" id="JJRY01000005">
    <property type="protein sequence ID" value="KEF38933.1"/>
    <property type="molecule type" value="Genomic_DNA"/>
</dbReference>
<evidence type="ECO:0000313" key="2">
    <source>
        <dbReference type="Proteomes" id="UP000027936"/>
    </source>
</evidence>
<reference evidence="1 2" key="1">
    <citation type="submission" date="2014-04" db="EMBL/GenBank/DDBJ databases">
        <title>Draft genome sequence of Bacillus azotoformans MEV2011, a (co-) denitrifying strain unable to grow in the presence of oxygen.</title>
        <authorList>
            <person name="Nielsen M."/>
            <person name="Schreiber L."/>
            <person name="Finster K."/>
            <person name="Schramm A."/>
        </authorList>
    </citation>
    <scope>NUCLEOTIDE SEQUENCE [LARGE SCALE GENOMIC DNA]</scope>
    <source>
        <strain evidence="1 2">MEV2011</strain>
    </source>
</reference>
<dbReference type="OrthoDB" id="2874072at2"/>
<dbReference type="Proteomes" id="UP000027936">
    <property type="component" value="Unassembled WGS sequence"/>
</dbReference>
<evidence type="ECO:0000313" key="1">
    <source>
        <dbReference type="EMBL" id="KEF38933.1"/>
    </source>
</evidence>
<dbReference type="GeneID" id="89469723"/>
<protein>
    <submittedName>
        <fullName evidence="1">Uncharacterized protein</fullName>
    </submittedName>
</protein>
<gene>
    <name evidence="1" type="ORF">M670_01749</name>
</gene>
<accession>A0A072NPT8</accession>
<dbReference type="RefSeq" id="WP_004432435.1">
    <property type="nucleotide sequence ID" value="NZ_JJRY01000005.1"/>
</dbReference>